<proteinExistence type="inferred from homology"/>
<dbReference type="PROSITE" id="PS50893">
    <property type="entry name" value="ABC_TRANSPORTER_2"/>
    <property type="match status" value="2"/>
</dbReference>
<evidence type="ECO:0000256" key="12">
    <source>
        <dbReference type="SAM" id="Coils"/>
    </source>
</evidence>
<dbReference type="Gene3D" id="3.40.50.300">
    <property type="entry name" value="P-loop containing nucleotide triphosphate hydrolases"/>
    <property type="match status" value="2"/>
</dbReference>
<dbReference type="GO" id="GO:0016887">
    <property type="term" value="F:ATP hydrolysis activity"/>
    <property type="evidence" value="ECO:0007669"/>
    <property type="project" value="InterPro"/>
</dbReference>
<feature type="domain" description="ABC transporter" evidence="13">
    <location>
        <begin position="314"/>
        <end position="532"/>
    </location>
</feature>
<dbReference type="SUPFAM" id="SSF52540">
    <property type="entry name" value="P-loop containing nucleoside triphosphate hydrolases"/>
    <property type="match status" value="2"/>
</dbReference>
<dbReference type="InterPro" id="IPR003439">
    <property type="entry name" value="ABC_transporter-like_ATP-bd"/>
</dbReference>
<dbReference type="GO" id="GO:0006412">
    <property type="term" value="P:translation"/>
    <property type="evidence" value="ECO:0007669"/>
    <property type="project" value="UniProtKB-KW"/>
</dbReference>
<gene>
    <name evidence="14" type="ORF">IPO85_16615</name>
</gene>
<keyword evidence="7" id="KW-0378">Hydrolase</keyword>
<dbReference type="FunFam" id="3.40.50.300:FF:000183">
    <property type="entry name" value="ABC transporter ATP-binding protein yjjK"/>
    <property type="match status" value="1"/>
</dbReference>
<evidence type="ECO:0000256" key="8">
    <source>
        <dbReference type="ARBA" id="ARBA00022840"/>
    </source>
</evidence>
<evidence type="ECO:0000256" key="10">
    <source>
        <dbReference type="ARBA" id="ARBA00022884"/>
    </source>
</evidence>
<evidence type="ECO:0000256" key="3">
    <source>
        <dbReference type="ARBA" id="ARBA00022555"/>
    </source>
</evidence>
<dbReference type="PANTHER" id="PTHR42855:SF1">
    <property type="entry name" value="ABC TRANSPORTER DOMAIN-CONTAINING PROTEIN"/>
    <property type="match status" value="1"/>
</dbReference>
<dbReference type="GO" id="GO:0019843">
    <property type="term" value="F:rRNA binding"/>
    <property type="evidence" value="ECO:0007669"/>
    <property type="project" value="UniProtKB-KW"/>
</dbReference>
<dbReference type="PANTHER" id="PTHR42855">
    <property type="entry name" value="ABC TRANSPORTER ATP-BINDING SUBUNIT"/>
    <property type="match status" value="1"/>
</dbReference>
<comment type="caution">
    <text evidence="14">The sequence shown here is derived from an EMBL/GenBank/DDBJ whole genome shotgun (WGS) entry which is preliminary data.</text>
</comment>
<feature type="coiled-coil region" evidence="12">
    <location>
        <begin position="547"/>
        <end position="581"/>
    </location>
</feature>
<comment type="similarity">
    <text evidence="1">Belongs to the ABC transporter superfamily. ABCF family. Translational throttle EttA subfamily.</text>
</comment>
<keyword evidence="4" id="KW-0699">rRNA-binding</keyword>
<dbReference type="SMART" id="SM00382">
    <property type="entry name" value="AAA"/>
    <property type="match status" value="2"/>
</dbReference>
<dbReference type="InterPro" id="IPR051309">
    <property type="entry name" value="ABCF_ATPase"/>
</dbReference>
<dbReference type="GO" id="GO:0005524">
    <property type="term" value="F:ATP binding"/>
    <property type="evidence" value="ECO:0007669"/>
    <property type="project" value="UniProtKB-KW"/>
</dbReference>
<protein>
    <submittedName>
        <fullName evidence="14">ABC-F family ATP-binding cassette domain-containing protein</fullName>
    </submittedName>
</protein>
<keyword evidence="11" id="KW-0648">Protein biosynthesis</keyword>
<dbReference type="CDD" id="cd03221">
    <property type="entry name" value="ABCF_EF-3"/>
    <property type="match status" value="2"/>
</dbReference>
<evidence type="ECO:0000259" key="13">
    <source>
        <dbReference type="PROSITE" id="PS50893"/>
    </source>
</evidence>
<feature type="domain" description="ABC transporter" evidence="13">
    <location>
        <begin position="4"/>
        <end position="249"/>
    </location>
</feature>
<name>A0A9D7SB32_9BACT</name>
<dbReference type="PROSITE" id="PS00211">
    <property type="entry name" value="ABC_TRANSPORTER_1"/>
    <property type="match status" value="1"/>
</dbReference>
<keyword evidence="3" id="KW-0820">tRNA-binding</keyword>
<dbReference type="EMBL" id="JADKFW010000015">
    <property type="protein sequence ID" value="MBK9719103.1"/>
    <property type="molecule type" value="Genomic_DNA"/>
</dbReference>
<keyword evidence="9" id="KW-0810">Translation regulation</keyword>
<evidence type="ECO:0000313" key="15">
    <source>
        <dbReference type="Proteomes" id="UP000808349"/>
    </source>
</evidence>
<evidence type="ECO:0000256" key="1">
    <source>
        <dbReference type="ARBA" id="ARBA00005868"/>
    </source>
</evidence>
<keyword evidence="2" id="KW-0963">Cytoplasm</keyword>
<evidence type="ECO:0000256" key="9">
    <source>
        <dbReference type="ARBA" id="ARBA00022845"/>
    </source>
</evidence>
<dbReference type="FunFam" id="3.40.50.300:FF:000011">
    <property type="entry name" value="Putative ABC transporter ATP-binding component"/>
    <property type="match status" value="1"/>
</dbReference>
<sequence length="617" mass="71514">MNYLTLENVTRSYGDKVLFEKINLTINEGDKIALIARNGSGKSSLLRILSGEEPVEGEQAKYWINKEIRCTYLAQDPDFEPGHNILETILEGNEEWIKPLQAMQHANESHDDAEIQKALAIMDEYKAWEMDAYVRELIGKFKLPDFDFKVSNLSGGQKKRLAIVKVLCVKPDFIILDEPTNHLDLEMIEWLEKYLEQSQITLIMVTHDRYFLNNVANQILELDRGELFKYQGDYEDFLIKKDARIQNEAIGKSKLTKMLRKELEWVVRMPKARTTKSKSRMDAYFNAKESLQGPQEPGEVEFEIDHTRLGSKILELHHIHKSFGDLKIIENFSYKFKLGDRVGLVGPNGTGKTTLLHLFTGQIKPDQGKIILGDTVLLGYYKQDGLILKEDRRVIDVIRDIADYIPLKKGHKLSAESLLERFLFPRSQQQVYASQLSGGERRRLYLLTILIKNPNFLILDEPTNDLDIITLNVLEDFLMDFPGVLLIVSHDRFFMDRLVDHLFVLEGNGQIRDFPGNYTDYREALKAESIQDKKDAKEEKNNPDTEIIQVKKLAQVEKKEMQQIERELDKLSHERDKIMDLFLQGNLSYEEIAIKNKRLEEIHATIQLKEARWMELG</sequence>
<dbReference type="InterPro" id="IPR003593">
    <property type="entry name" value="AAA+_ATPase"/>
</dbReference>
<evidence type="ECO:0000256" key="2">
    <source>
        <dbReference type="ARBA" id="ARBA00022490"/>
    </source>
</evidence>
<evidence type="ECO:0000313" key="14">
    <source>
        <dbReference type="EMBL" id="MBK9719103.1"/>
    </source>
</evidence>
<keyword evidence="8 14" id="KW-0067">ATP-binding</keyword>
<keyword evidence="5" id="KW-0677">Repeat</keyword>
<evidence type="ECO:0000256" key="11">
    <source>
        <dbReference type="ARBA" id="ARBA00022917"/>
    </source>
</evidence>
<dbReference type="InterPro" id="IPR017871">
    <property type="entry name" value="ABC_transporter-like_CS"/>
</dbReference>
<reference evidence="14 15" key="1">
    <citation type="submission" date="2020-10" db="EMBL/GenBank/DDBJ databases">
        <title>Connecting structure to function with the recovery of over 1000 high-quality activated sludge metagenome-assembled genomes encoding full-length rRNA genes using long-read sequencing.</title>
        <authorList>
            <person name="Singleton C.M."/>
            <person name="Petriglieri F."/>
            <person name="Kristensen J.M."/>
            <person name="Kirkegaard R.H."/>
            <person name="Michaelsen T.Y."/>
            <person name="Andersen M.H."/>
            <person name="Karst S.M."/>
            <person name="Dueholm M.S."/>
            <person name="Nielsen P.H."/>
            <person name="Albertsen M."/>
        </authorList>
    </citation>
    <scope>NUCLEOTIDE SEQUENCE [LARGE SCALE GENOMIC DNA]</scope>
    <source>
        <strain evidence="14">Ribe_18-Q3-R11-54_BAT3C.373</strain>
    </source>
</reference>
<organism evidence="14 15">
    <name type="scientific">Candidatus Defluviibacterium haderslevense</name>
    <dbReference type="NCBI Taxonomy" id="2981993"/>
    <lineage>
        <taxon>Bacteria</taxon>
        <taxon>Pseudomonadati</taxon>
        <taxon>Bacteroidota</taxon>
        <taxon>Saprospiria</taxon>
        <taxon>Saprospirales</taxon>
        <taxon>Saprospiraceae</taxon>
        <taxon>Candidatus Defluviibacterium</taxon>
    </lineage>
</organism>
<dbReference type="InterPro" id="IPR032781">
    <property type="entry name" value="ABC_tran_Xtn"/>
</dbReference>
<keyword evidence="12" id="KW-0175">Coiled coil</keyword>
<evidence type="ECO:0000256" key="6">
    <source>
        <dbReference type="ARBA" id="ARBA00022741"/>
    </source>
</evidence>
<dbReference type="InterPro" id="IPR027417">
    <property type="entry name" value="P-loop_NTPase"/>
</dbReference>
<accession>A0A9D7SB32</accession>
<evidence type="ECO:0000256" key="7">
    <source>
        <dbReference type="ARBA" id="ARBA00022801"/>
    </source>
</evidence>
<keyword evidence="10" id="KW-0694">RNA-binding</keyword>
<dbReference type="Proteomes" id="UP000808349">
    <property type="component" value="Unassembled WGS sequence"/>
</dbReference>
<dbReference type="Pfam" id="PF00005">
    <property type="entry name" value="ABC_tran"/>
    <property type="match status" value="2"/>
</dbReference>
<dbReference type="GO" id="GO:0006417">
    <property type="term" value="P:regulation of translation"/>
    <property type="evidence" value="ECO:0007669"/>
    <property type="project" value="UniProtKB-KW"/>
</dbReference>
<dbReference type="AlphaFoldDB" id="A0A9D7SB32"/>
<keyword evidence="6" id="KW-0547">Nucleotide-binding</keyword>
<evidence type="ECO:0000256" key="5">
    <source>
        <dbReference type="ARBA" id="ARBA00022737"/>
    </source>
</evidence>
<dbReference type="Pfam" id="PF12848">
    <property type="entry name" value="ABC_tran_Xtn"/>
    <property type="match status" value="1"/>
</dbReference>
<dbReference type="GO" id="GO:0000049">
    <property type="term" value="F:tRNA binding"/>
    <property type="evidence" value="ECO:0007669"/>
    <property type="project" value="UniProtKB-KW"/>
</dbReference>
<evidence type="ECO:0000256" key="4">
    <source>
        <dbReference type="ARBA" id="ARBA00022730"/>
    </source>
</evidence>